<dbReference type="RefSeq" id="WP_113807479.1">
    <property type="nucleotide sequence ID" value="NZ_QOCW01000024.1"/>
</dbReference>
<gene>
    <name evidence="1" type="ORF">DS031_18175</name>
</gene>
<evidence type="ECO:0000313" key="1">
    <source>
        <dbReference type="EMBL" id="RBW68145.1"/>
    </source>
</evidence>
<comment type="caution">
    <text evidence="1">The sequence shown here is derived from an EMBL/GenBank/DDBJ whole genome shotgun (WGS) entry which is preliminary data.</text>
</comment>
<evidence type="ECO:0000313" key="2">
    <source>
        <dbReference type="Proteomes" id="UP000253314"/>
    </source>
</evidence>
<reference evidence="1 2" key="1">
    <citation type="submission" date="2018-07" db="EMBL/GenBank/DDBJ databases">
        <title>Lottiidibacillus patelloidae gen. nov., sp. nov., isolated from the intestinal tract of a marine limpet and the reclassification of B. taeanensis BH030017T, B. algicola KMM 3737T and B. hwajinpoensis SW-72T as genus Lottiidibacillus.</title>
        <authorList>
            <person name="Liu R."/>
            <person name="Huang Z."/>
        </authorList>
    </citation>
    <scope>NUCLEOTIDE SEQUENCE [LARGE SCALE GENOMIC DNA]</scope>
    <source>
        <strain evidence="1 2">BH030017</strain>
    </source>
</reference>
<keyword evidence="2" id="KW-1185">Reference proteome</keyword>
<proteinExistence type="predicted"/>
<protein>
    <submittedName>
        <fullName evidence="1">Uncharacterized protein</fullName>
    </submittedName>
</protein>
<dbReference type="AlphaFoldDB" id="A0A366XSM4"/>
<dbReference type="Proteomes" id="UP000253314">
    <property type="component" value="Unassembled WGS sequence"/>
</dbReference>
<sequence length="70" mass="7814">MEVGQKVTSLRPITFHPLDKGDLCIIEKDDVGTIVKIGSKPETGPIEMKFKGEIIVITKQGFHNFFKLAE</sequence>
<organism evidence="1 2">
    <name type="scientific">Bacillus taeanensis</name>
    <dbReference type="NCBI Taxonomy" id="273032"/>
    <lineage>
        <taxon>Bacteria</taxon>
        <taxon>Bacillati</taxon>
        <taxon>Bacillota</taxon>
        <taxon>Bacilli</taxon>
        <taxon>Bacillales</taxon>
        <taxon>Bacillaceae</taxon>
        <taxon>Bacillus</taxon>
    </lineage>
</organism>
<dbReference type="EMBL" id="QOCW01000024">
    <property type="protein sequence ID" value="RBW68145.1"/>
    <property type="molecule type" value="Genomic_DNA"/>
</dbReference>
<accession>A0A366XSM4</accession>
<name>A0A366XSM4_9BACI</name>